<dbReference type="EMBL" id="CP034437">
    <property type="protein sequence ID" value="AZN40839.1"/>
    <property type="molecule type" value="Genomic_DNA"/>
</dbReference>
<dbReference type="Gene3D" id="1.20.120.450">
    <property type="entry name" value="dinb family like domain"/>
    <property type="match status" value="1"/>
</dbReference>
<evidence type="ECO:0000313" key="2">
    <source>
        <dbReference type="EMBL" id="AZN40839.1"/>
    </source>
</evidence>
<evidence type="ECO:0000259" key="1">
    <source>
        <dbReference type="Pfam" id="PF12867"/>
    </source>
</evidence>
<dbReference type="SUPFAM" id="SSF109854">
    <property type="entry name" value="DinB/YfiT-like putative metalloenzymes"/>
    <property type="match status" value="1"/>
</dbReference>
<dbReference type="KEGG" id="palb:EJC50_15075"/>
<name>A0A3Q8X5Y3_9BACL</name>
<dbReference type="AlphaFoldDB" id="A0A3Q8X5Y3"/>
<keyword evidence="3" id="KW-1185">Reference proteome</keyword>
<proteinExistence type="predicted"/>
<reference evidence="3" key="1">
    <citation type="submission" date="2018-12" db="EMBL/GenBank/DDBJ databases">
        <title>Genome sequence of Peanibacillus sp.</title>
        <authorList>
            <person name="Subramani G."/>
            <person name="Srinivasan S."/>
            <person name="Kim M.K."/>
        </authorList>
    </citation>
    <scope>NUCLEOTIDE SEQUENCE [LARGE SCALE GENOMIC DNA]</scope>
    <source>
        <strain evidence="3">18JY67-1</strain>
    </source>
</reference>
<dbReference type="RefSeq" id="WP_126016313.1">
    <property type="nucleotide sequence ID" value="NZ_CP034437.1"/>
</dbReference>
<dbReference type="Proteomes" id="UP000272528">
    <property type="component" value="Chromosome"/>
</dbReference>
<organism evidence="2 3">
    <name type="scientific">Paenibacillus albus</name>
    <dbReference type="NCBI Taxonomy" id="2495582"/>
    <lineage>
        <taxon>Bacteria</taxon>
        <taxon>Bacillati</taxon>
        <taxon>Bacillota</taxon>
        <taxon>Bacilli</taxon>
        <taxon>Bacillales</taxon>
        <taxon>Paenibacillaceae</taxon>
        <taxon>Paenibacillus</taxon>
    </lineage>
</organism>
<dbReference type="Pfam" id="PF12867">
    <property type="entry name" value="DinB_2"/>
    <property type="match status" value="1"/>
</dbReference>
<dbReference type="InterPro" id="IPR024775">
    <property type="entry name" value="DinB-like"/>
</dbReference>
<sequence length="156" mass="17748">MPTFPVLMVTFESLMSFAASLRTLSIDEWTSPLESGKWSTQEVMAHILLWDRYFLSAAIAPIADGTPLTYKHINYDLFNANAAAYAKTISQDELITACIAVRGELVERLKSLDETQQNEVYYDGDGHPFTILKYLEDFVGHDAHHREQIERFRGSD</sequence>
<accession>A0A3Q8X5Y3</accession>
<dbReference type="InterPro" id="IPR034660">
    <property type="entry name" value="DinB/YfiT-like"/>
</dbReference>
<evidence type="ECO:0000313" key="3">
    <source>
        <dbReference type="Proteomes" id="UP000272528"/>
    </source>
</evidence>
<dbReference type="OrthoDB" id="2964295at2"/>
<protein>
    <submittedName>
        <fullName evidence="2">DinB family protein</fullName>
    </submittedName>
</protein>
<feature type="domain" description="DinB-like" evidence="1">
    <location>
        <begin position="16"/>
        <end position="149"/>
    </location>
</feature>
<gene>
    <name evidence="2" type="ORF">EJC50_15075</name>
</gene>